<gene>
    <name evidence="3" type="ORF">AXG93_4343s1150</name>
</gene>
<feature type="compositionally biased region" description="Basic and acidic residues" evidence="1">
    <location>
        <begin position="217"/>
        <end position="233"/>
    </location>
</feature>
<dbReference type="InterPro" id="IPR044822">
    <property type="entry name" value="Myb_DNA-bind_4"/>
</dbReference>
<feature type="region of interest" description="Disordered" evidence="1">
    <location>
        <begin position="205"/>
        <end position="240"/>
    </location>
</feature>
<protein>
    <recommendedName>
        <fullName evidence="2">Myb/SANT-like DNA-binding domain-containing protein</fullName>
    </recommendedName>
</protein>
<feature type="compositionally biased region" description="Basic and acidic residues" evidence="1">
    <location>
        <begin position="436"/>
        <end position="460"/>
    </location>
</feature>
<evidence type="ECO:0000313" key="3">
    <source>
        <dbReference type="EMBL" id="OAE24348.1"/>
    </source>
</evidence>
<organism evidence="3 4">
    <name type="scientific">Marchantia polymorpha subsp. ruderalis</name>
    <dbReference type="NCBI Taxonomy" id="1480154"/>
    <lineage>
        <taxon>Eukaryota</taxon>
        <taxon>Viridiplantae</taxon>
        <taxon>Streptophyta</taxon>
        <taxon>Embryophyta</taxon>
        <taxon>Marchantiophyta</taxon>
        <taxon>Marchantiopsida</taxon>
        <taxon>Marchantiidae</taxon>
        <taxon>Marchantiales</taxon>
        <taxon>Marchantiaceae</taxon>
        <taxon>Marchantia</taxon>
    </lineage>
</organism>
<dbReference type="PANTHER" id="PTHR33492:SF4">
    <property type="entry name" value="OS02G0174300 PROTEIN"/>
    <property type="match status" value="1"/>
</dbReference>
<dbReference type="AlphaFoldDB" id="A0A176VU71"/>
<name>A0A176VU71_MARPO</name>
<evidence type="ECO:0000256" key="1">
    <source>
        <dbReference type="SAM" id="MobiDB-lite"/>
    </source>
</evidence>
<accession>A0A176VU71</accession>
<comment type="caution">
    <text evidence="3">The sequence shown here is derived from an EMBL/GenBank/DDBJ whole genome shotgun (WGS) entry which is preliminary data.</text>
</comment>
<proteinExistence type="predicted"/>
<evidence type="ECO:0000313" key="4">
    <source>
        <dbReference type="Proteomes" id="UP000077202"/>
    </source>
</evidence>
<feature type="domain" description="Myb/SANT-like DNA-binding" evidence="2">
    <location>
        <begin position="14"/>
        <end position="91"/>
    </location>
</feature>
<keyword evidence="4" id="KW-1185">Reference proteome</keyword>
<dbReference type="Proteomes" id="UP000077202">
    <property type="component" value="Unassembled WGS sequence"/>
</dbReference>
<dbReference type="EMBL" id="LVLJ01002613">
    <property type="protein sequence ID" value="OAE24348.1"/>
    <property type="molecule type" value="Genomic_DNA"/>
</dbReference>
<sequence>MEEDTVGPTYSGGRWTLDETLTLVHALEHEFGPSLAWEARAANEVELKVSFQNIEKYMRHRGFSNRSANICRLKYSKMRNQFNKIQEWSQVNNMDFCCLSDSAKRAEPGLYSMNLQVLELMRSILDKCGEAHGTESGQEMDSVLVPTGEGIEQMDAKRRRERTAVPDFTPFETEFAEFEDSVLKTVTENRNLAGIAHADAGISPSLMADTSKLPPVRNEKTDLQTESERRMDSASEASGQRFQELEFSNTDAENWITSVGEMSELPRAEAQTAILHTDQQSGKEIYTILESTHEEIKVADYDNAGQMPFSEKVNQDEPLGPVQEAVTSSCDDGSLRFSMAAAEGKHNLTIGLCHVLGLQLGSDQCIVHFCSLIDIYSTFCPLNGHNVGGGRQSERREILGGGFEHLIDSDLAAGPKRLTVKRQRPDMNAEQSKLSQEAKSKKQLKTAEGESGHYFEKKGTEVPANKSEMLTAIKDTAGTGFIAKSRNLTHELREIRSKQLEITKRNLMQQKKRLGALASVVHNACAGSQIDHISNVKERQAGNRQRISKVPRKSRHDIIALPEVDSIFSGPPRKAYDPRLRVKTIVDQFHYLVRHYRSEASKMARIDGCKSRPDVKAGKYLMSKQFCFNEGWSMIGNIPGVEGDTETLIYVGSGGDKNLTHTRLAALHKAIEKNYELLPGNLAVKNSSDLVLEGTAGSRVWKFRLVKQKGQREARITSASVGTANTWDM</sequence>
<dbReference type="PANTHER" id="PTHR33492">
    <property type="entry name" value="OSJNBA0043A12.37 PROTEIN-RELATED"/>
    <property type="match status" value="1"/>
</dbReference>
<reference evidence="3" key="1">
    <citation type="submission" date="2016-03" db="EMBL/GenBank/DDBJ databases">
        <title>Mechanisms controlling the formation of the plant cell surface in tip-growing cells are functionally conserved among land plants.</title>
        <authorList>
            <person name="Honkanen S."/>
            <person name="Jones V.A."/>
            <person name="Morieri G."/>
            <person name="Champion C."/>
            <person name="Hetherington A.J."/>
            <person name="Kelly S."/>
            <person name="Saint-Marcoux D."/>
            <person name="Proust H."/>
            <person name="Prescott H."/>
            <person name="Dolan L."/>
        </authorList>
    </citation>
    <scope>NUCLEOTIDE SEQUENCE [LARGE SCALE GENOMIC DNA]</scope>
    <source>
        <tissue evidence="3">Whole gametophyte</tissue>
    </source>
</reference>
<evidence type="ECO:0000259" key="2">
    <source>
        <dbReference type="Pfam" id="PF13837"/>
    </source>
</evidence>
<dbReference type="Pfam" id="PF13837">
    <property type="entry name" value="Myb_DNA-bind_4"/>
    <property type="match status" value="1"/>
</dbReference>
<feature type="region of interest" description="Disordered" evidence="1">
    <location>
        <begin position="422"/>
        <end position="460"/>
    </location>
</feature>